<dbReference type="PANTHER" id="PTHR34818:SF1">
    <property type="entry name" value="PROTEIN BLI-3"/>
    <property type="match status" value="1"/>
</dbReference>
<reference evidence="2" key="1">
    <citation type="submission" date="2020-11" db="EMBL/GenBank/DDBJ databases">
        <title>Nocardioides sp. nov., isolated from Soil of Cynanchum wilfordii Hemsley rhizosphere.</title>
        <authorList>
            <person name="Lee J.-S."/>
            <person name="Suh M.K."/>
            <person name="Kim J.-S."/>
        </authorList>
    </citation>
    <scope>NUCLEOTIDE SEQUENCE</scope>
    <source>
        <strain evidence="2">KCTC 19275</strain>
    </source>
</reference>
<feature type="domain" description="General stress protein FMN-binding split barrel" evidence="1">
    <location>
        <begin position="1"/>
        <end position="128"/>
    </location>
</feature>
<dbReference type="InterPro" id="IPR038725">
    <property type="entry name" value="YdaG_split_barrel_FMN-bd"/>
</dbReference>
<dbReference type="AlphaFoldDB" id="A0A930VE66"/>
<dbReference type="Gene3D" id="2.30.110.10">
    <property type="entry name" value="Electron Transport, Fmn-binding Protein, Chain A"/>
    <property type="match status" value="1"/>
</dbReference>
<organism evidence="2 3">
    <name type="scientific">Nocardioides islandensis</name>
    <dbReference type="NCBI Taxonomy" id="433663"/>
    <lineage>
        <taxon>Bacteria</taxon>
        <taxon>Bacillati</taxon>
        <taxon>Actinomycetota</taxon>
        <taxon>Actinomycetes</taxon>
        <taxon>Propionibacteriales</taxon>
        <taxon>Nocardioidaceae</taxon>
        <taxon>Nocardioides</taxon>
    </lineage>
</organism>
<dbReference type="EMBL" id="JADKPN010000007">
    <property type="protein sequence ID" value="MBF4763966.1"/>
    <property type="molecule type" value="Genomic_DNA"/>
</dbReference>
<proteinExistence type="predicted"/>
<evidence type="ECO:0000313" key="3">
    <source>
        <dbReference type="Proteomes" id="UP000640489"/>
    </source>
</evidence>
<dbReference type="Proteomes" id="UP000640489">
    <property type="component" value="Unassembled WGS sequence"/>
</dbReference>
<protein>
    <submittedName>
        <fullName evidence="2">Pyridoxamine 5'-phosphate oxidase family protein</fullName>
    </submittedName>
</protein>
<accession>A0A930VE66</accession>
<gene>
    <name evidence="2" type="ORF">ISU07_12590</name>
</gene>
<name>A0A930VE66_9ACTN</name>
<keyword evidence="3" id="KW-1185">Reference proteome</keyword>
<dbReference type="SUPFAM" id="SSF50475">
    <property type="entry name" value="FMN-binding split barrel"/>
    <property type="match status" value="1"/>
</dbReference>
<sequence length="140" mass="15015">MVTSTAPDGALHARPMTPQQVTDDLEAWFFISRSSEHAADLVARPRVNLSFQGSGDWLSVAGKAAIVDDRRLAEEMWNPVVDAWFPDGPGDPDVVLLRVAAESAEYWKAPGGRVASVLSFVKAKLNGRPLEGESGAVDVA</sequence>
<comment type="caution">
    <text evidence="2">The sequence shown here is derived from an EMBL/GenBank/DDBJ whole genome shotgun (WGS) entry which is preliminary data.</text>
</comment>
<dbReference type="InterPro" id="IPR012349">
    <property type="entry name" value="Split_barrel_FMN-bd"/>
</dbReference>
<dbReference type="Pfam" id="PF16242">
    <property type="entry name" value="Pyrid_ox_like"/>
    <property type="match status" value="1"/>
</dbReference>
<evidence type="ECO:0000313" key="2">
    <source>
        <dbReference type="EMBL" id="MBF4763966.1"/>
    </source>
</evidence>
<dbReference type="PANTHER" id="PTHR34818">
    <property type="entry name" value="PROTEIN BLI-3"/>
    <property type="match status" value="1"/>
</dbReference>
<evidence type="ECO:0000259" key="1">
    <source>
        <dbReference type="Pfam" id="PF16242"/>
    </source>
</evidence>
<dbReference type="InterPro" id="IPR052917">
    <property type="entry name" value="Stress-Dev_Protein"/>
</dbReference>